<dbReference type="EMBL" id="CP139781">
    <property type="protein sequence ID" value="WRQ86098.1"/>
    <property type="molecule type" value="Genomic_DNA"/>
</dbReference>
<dbReference type="PANTHER" id="PTHR10625">
    <property type="entry name" value="HISTONE DEACETYLASE HDAC1-RELATED"/>
    <property type="match status" value="1"/>
</dbReference>
<evidence type="ECO:0000256" key="1">
    <source>
        <dbReference type="ARBA" id="ARBA00005947"/>
    </source>
</evidence>
<evidence type="ECO:0000313" key="4">
    <source>
        <dbReference type="Proteomes" id="UP000738431"/>
    </source>
</evidence>
<sequence length="291" mass="31051">MLLLHTPHCTAYGNASRPEQPARLARTVPHLRAAHPDWIWQEPPLATATDAALCHTPAHLERLLVPEDFDADTPFFPDIATHAYRATGAAIAAAEAALAGRGPVIALNRPPGHHATADQPMGFCYLNQIAIAARHAQLHLGATRVAVWDFDAHHGNGTEALLADQPGFLFTSVHQSPCYPGTGLTSFSNCHNWPIPPLAPRAAHLDALRHSLDAVIAFDPDLVLVSAGFDAYQGDPITNMTLQTTDFATLGSWLRTSGLPAAAVLEGGYSADLPQLVDAFLSAWAGEDVRA</sequence>
<dbReference type="InterPro" id="IPR023801">
    <property type="entry name" value="His_deacetylse_dom"/>
</dbReference>
<dbReference type="Gene3D" id="3.40.800.20">
    <property type="entry name" value="Histone deacetylase domain"/>
    <property type="match status" value="1"/>
</dbReference>
<organism evidence="3 4">
    <name type="scientific">Actomonas aquatica</name>
    <dbReference type="NCBI Taxonomy" id="2866162"/>
    <lineage>
        <taxon>Bacteria</taxon>
        <taxon>Pseudomonadati</taxon>
        <taxon>Verrucomicrobiota</taxon>
        <taxon>Opitutia</taxon>
        <taxon>Opitutales</taxon>
        <taxon>Opitutaceae</taxon>
        <taxon>Actomonas</taxon>
    </lineage>
</organism>
<dbReference type="InterPro" id="IPR037138">
    <property type="entry name" value="His_deacetylse_dom_sf"/>
</dbReference>
<feature type="domain" description="Histone deacetylase" evidence="2">
    <location>
        <begin position="18"/>
        <end position="278"/>
    </location>
</feature>
<dbReference type="InterPro" id="IPR023696">
    <property type="entry name" value="Ureohydrolase_dom_sf"/>
</dbReference>
<protein>
    <submittedName>
        <fullName evidence="3">Histone deacetylase</fullName>
    </submittedName>
</protein>
<dbReference type="CDD" id="cd09992">
    <property type="entry name" value="HDAC_classII"/>
    <property type="match status" value="1"/>
</dbReference>
<evidence type="ECO:0000259" key="2">
    <source>
        <dbReference type="Pfam" id="PF00850"/>
    </source>
</evidence>
<keyword evidence="4" id="KW-1185">Reference proteome</keyword>
<dbReference type="PANTHER" id="PTHR10625:SF10">
    <property type="entry name" value="HISTONE DEACETYLASE HDAC1"/>
    <property type="match status" value="1"/>
</dbReference>
<gene>
    <name evidence="3" type="ORF">K1X11_014885</name>
</gene>
<accession>A0ABZ1C314</accession>
<dbReference type="Pfam" id="PF00850">
    <property type="entry name" value="Hist_deacetyl"/>
    <property type="match status" value="1"/>
</dbReference>
<proteinExistence type="inferred from homology"/>
<dbReference type="SUPFAM" id="SSF52768">
    <property type="entry name" value="Arginase/deacetylase"/>
    <property type="match status" value="1"/>
</dbReference>
<reference evidence="3 4" key="2">
    <citation type="submission" date="2023-12" db="EMBL/GenBank/DDBJ databases">
        <title>Description of an unclassified Opitutus bacterium of Verrucomicrobiota.</title>
        <authorList>
            <person name="Zhang D.-F."/>
        </authorList>
    </citation>
    <scope>NUCLEOTIDE SEQUENCE [LARGE SCALE GENOMIC DNA]</scope>
    <source>
        <strain evidence="3 4">WL0086</strain>
    </source>
</reference>
<dbReference type="InterPro" id="IPR000286">
    <property type="entry name" value="HDACs"/>
</dbReference>
<dbReference type="RefSeq" id="WP_221031606.1">
    <property type="nucleotide sequence ID" value="NZ_CP139781.1"/>
</dbReference>
<dbReference type="PRINTS" id="PR01270">
    <property type="entry name" value="HDASUPER"/>
</dbReference>
<evidence type="ECO:0000313" key="3">
    <source>
        <dbReference type="EMBL" id="WRQ86098.1"/>
    </source>
</evidence>
<name>A0ABZ1C314_9BACT</name>
<reference evidence="3 4" key="1">
    <citation type="submission" date="2021-08" db="EMBL/GenBank/DDBJ databases">
        <authorList>
            <person name="Zhang D."/>
            <person name="Zhang A."/>
            <person name="Wang L."/>
        </authorList>
    </citation>
    <scope>NUCLEOTIDE SEQUENCE [LARGE SCALE GENOMIC DNA]</scope>
    <source>
        <strain evidence="3 4">WL0086</strain>
    </source>
</reference>
<comment type="similarity">
    <text evidence="1">Belongs to the histone deacetylase family.</text>
</comment>
<dbReference type="Proteomes" id="UP000738431">
    <property type="component" value="Chromosome"/>
</dbReference>